<dbReference type="PANTHER" id="PTHR42865">
    <property type="entry name" value="PROTON/GLUTAMATE-ASPARTATE SYMPORTER"/>
    <property type="match status" value="1"/>
</dbReference>
<protein>
    <submittedName>
        <fullName evidence="8">Cation:dicarboxylase symporter family transporter</fullName>
    </submittedName>
</protein>
<feature type="transmembrane region" description="Helical" evidence="7">
    <location>
        <begin position="41"/>
        <end position="61"/>
    </location>
</feature>
<evidence type="ECO:0000256" key="5">
    <source>
        <dbReference type="ARBA" id="ARBA00022989"/>
    </source>
</evidence>
<comment type="caution">
    <text evidence="8">The sequence shown here is derived from an EMBL/GenBank/DDBJ whole genome shotgun (WGS) entry which is preliminary data.</text>
</comment>
<reference evidence="8 9" key="1">
    <citation type="submission" date="2024-04" db="EMBL/GenBank/DDBJ databases">
        <title>Human intestinal bacterial collection.</title>
        <authorList>
            <person name="Pauvert C."/>
            <person name="Hitch T.C.A."/>
            <person name="Clavel T."/>
        </authorList>
    </citation>
    <scope>NUCLEOTIDE SEQUENCE [LARGE SCALE GENOMIC DNA]</scope>
    <source>
        <strain evidence="8 9">CLA-AA-H236</strain>
    </source>
</reference>
<dbReference type="Gene3D" id="1.10.3860.10">
    <property type="entry name" value="Sodium:dicarboxylate symporter"/>
    <property type="match status" value="1"/>
</dbReference>
<evidence type="ECO:0000256" key="7">
    <source>
        <dbReference type="SAM" id="Phobius"/>
    </source>
</evidence>
<name>A0ABV1IPD5_9FIRM</name>
<keyword evidence="3" id="KW-1003">Cell membrane</keyword>
<dbReference type="SUPFAM" id="SSF118215">
    <property type="entry name" value="Proton glutamate symport protein"/>
    <property type="match status" value="1"/>
</dbReference>
<dbReference type="InterPro" id="IPR001991">
    <property type="entry name" value="Na-dicarboxylate_symporter"/>
</dbReference>
<comment type="subcellular location">
    <subcellularLocation>
        <location evidence="1">Cell membrane</location>
        <topology evidence="1">Multi-pass membrane protein</topology>
    </subcellularLocation>
</comment>
<dbReference type="Pfam" id="PF00375">
    <property type="entry name" value="SDF"/>
    <property type="match status" value="1"/>
</dbReference>
<evidence type="ECO:0000256" key="3">
    <source>
        <dbReference type="ARBA" id="ARBA00022475"/>
    </source>
</evidence>
<keyword evidence="4 7" id="KW-0812">Transmembrane</keyword>
<evidence type="ECO:0000256" key="4">
    <source>
        <dbReference type="ARBA" id="ARBA00022692"/>
    </source>
</evidence>
<evidence type="ECO:0000256" key="6">
    <source>
        <dbReference type="ARBA" id="ARBA00023136"/>
    </source>
</evidence>
<dbReference type="InterPro" id="IPR036458">
    <property type="entry name" value="Na:dicarbo_symporter_sf"/>
</dbReference>
<evidence type="ECO:0000256" key="2">
    <source>
        <dbReference type="ARBA" id="ARBA00022448"/>
    </source>
</evidence>
<keyword evidence="2" id="KW-0813">Transport</keyword>
<evidence type="ECO:0000256" key="1">
    <source>
        <dbReference type="ARBA" id="ARBA00004651"/>
    </source>
</evidence>
<dbReference type="RefSeq" id="WP_227624400.1">
    <property type="nucleotide sequence ID" value="NZ_JBBNIB010000141.1"/>
</dbReference>
<evidence type="ECO:0000313" key="8">
    <source>
        <dbReference type="EMBL" id="MEQ2688704.1"/>
    </source>
</evidence>
<dbReference type="Proteomes" id="UP001439984">
    <property type="component" value="Unassembled WGS sequence"/>
</dbReference>
<keyword evidence="5 7" id="KW-1133">Transmembrane helix</keyword>
<accession>A0ABV1IPD5</accession>
<keyword evidence="9" id="KW-1185">Reference proteome</keyword>
<gene>
    <name evidence="8" type="ORF">AAAU72_11060</name>
</gene>
<organism evidence="8 9">
    <name type="scientific">Faecalibacterium longum</name>
    <dbReference type="NCBI Taxonomy" id="1851428"/>
    <lineage>
        <taxon>Bacteria</taxon>
        <taxon>Bacillati</taxon>
        <taxon>Bacillota</taxon>
        <taxon>Clostridia</taxon>
        <taxon>Eubacteriales</taxon>
        <taxon>Oscillospiraceae</taxon>
        <taxon>Faecalibacterium</taxon>
    </lineage>
</organism>
<proteinExistence type="predicted"/>
<sequence>MQLYYIHLLGIDYTPVQYAFLVVLAVVVSIGTVGVPGTATITATALFAAAGLPVEAIILLSPISSIADMARTATNVVGAAAATTLVAATEGQLDKAVYNGKVEALAAEAV</sequence>
<dbReference type="EMBL" id="JBBNIB010000141">
    <property type="protein sequence ID" value="MEQ2688704.1"/>
    <property type="molecule type" value="Genomic_DNA"/>
</dbReference>
<evidence type="ECO:0000313" key="9">
    <source>
        <dbReference type="Proteomes" id="UP001439984"/>
    </source>
</evidence>
<feature type="transmembrane region" description="Helical" evidence="7">
    <location>
        <begin position="16"/>
        <end position="35"/>
    </location>
</feature>
<keyword evidence="6 7" id="KW-0472">Membrane</keyword>
<dbReference type="PANTHER" id="PTHR42865:SF7">
    <property type="entry name" value="PROTON_GLUTAMATE-ASPARTATE SYMPORTER"/>
    <property type="match status" value="1"/>
</dbReference>